<dbReference type="Proteomes" id="UP001500713">
    <property type="component" value="Unassembled WGS sequence"/>
</dbReference>
<evidence type="ECO:0000313" key="1">
    <source>
        <dbReference type="EMBL" id="GAA0466284.1"/>
    </source>
</evidence>
<proteinExistence type="predicted"/>
<comment type="caution">
    <text evidence="1">The sequence shown here is derived from an EMBL/GenBank/DDBJ whole genome shotgun (WGS) entry which is preliminary data.</text>
</comment>
<protein>
    <submittedName>
        <fullName evidence="1">Uncharacterized protein</fullName>
    </submittedName>
</protein>
<gene>
    <name evidence="1" type="ORF">GCM10009096_03700</name>
</gene>
<organism evidence="1 2">
    <name type="scientific">Parasphingorhabdus litoris</name>
    <dbReference type="NCBI Taxonomy" id="394733"/>
    <lineage>
        <taxon>Bacteria</taxon>
        <taxon>Pseudomonadati</taxon>
        <taxon>Pseudomonadota</taxon>
        <taxon>Alphaproteobacteria</taxon>
        <taxon>Sphingomonadales</taxon>
        <taxon>Sphingomonadaceae</taxon>
        <taxon>Parasphingorhabdus</taxon>
    </lineage>
</organism>
<reference evidence="1 2" key="1">
    <citation type="journal article" date="2019" name="Int. J. Syst. Evol. Microbiol.">
        <title>The Global Catalogue of Microorganisms (GCM) 10K type strain sequencing project: providing services to taxonomists for standard genome sequencing and annotation.</title>
        <authorList>
            <consortium name="The Broad Institute Genomics Platform"/>
            <consortium name="The Broad Institute Genome Sequencing Center for Infectious Disease"/>
            <person name="Wu L."/>
            <person name="Ma J."/>
        </authorList>
    </citation>
    <scope>NUCLEOTIDE SEQUENCE [LARGE SCALE GENOMIC DNA]</scope>
    <source>
        <strain evidence="1 2">JCM 14162</strain>
    </source>
</reference>
<sequence length="60" mass="6666">MGQPDEDPTAPDTRVVSLLTKLARVANGQLHSRIRIGNIGKDSVIQNPYFPTFNRNNAIF</sequence>
<name>A0ABN1A2Y7_9SPHN</name>
<accession>A0ABN1A2Y7</accession>
<keyword evidence="2" id="KW-1185">Reference proteome</keyword>
<evidence type="ECO:0000313" key="2">
    <source>
        <dbReference type="Proteomes" id="UP001500713"/>
    </source>
</evidence>
<dbReference type="EMBL" id="BAAAEM010000002">
    <property type="protein sequence ID" value="GAA0466284.1"/>
    <property type="molecule type" value="Genomic_DNA"/>
</dbReference>